<sequence length="67" mass="7358">MFTPATQKDIDRYDRAVDSAIATCGGDLRGALKALIIANEYLEEELRQVLDEVSAHAVMAPPRRDVA</sequence>
<name>A0A4U6BJY7_9BRAD</name>
<dbReference type="Proteomes" id="UP000034832">
    <property type="component" value="Unassembled WGS sequence"/>
</dbReference>
<comment type="caution">
    <text evidence="1">The sequence shown here is derived from an EMBL/GenBank/DDBJ whole genome shotgun (WGS) entry which is preliminary data.</text>
</comment>
<proteinExistence type="predicted"/>
<dbReference type="RefSeq" id="WP_046829780.1">
    <property type="nucleotide sequence ID" value="NZ_LBIA02000001.1"/>
</dbReference>
<reference evidence="1" key="1">
    <citation type="submission" date="2019-04" db="EMBL/GenBank/DDBJ databases">
        <title>Whole genome sequencing of cave bacteria.</title>
        <authorList>
            <person name="Gan H.M."/>
            <person name="Barton H."/>
            <person name="Savka M.A."/>
        </authorList>
    </citation>
    <scope>NUCLEOTIDE SEQUENCE [LARGE SCALE GENOMIC DNA]</scope>
    <source>
        <strain evidence="1">LC387</strain>
    </source>
</reference>
<dbReference type="EMBL" id="LBIA02000001">
    <property type="protein sequence ID" value="TKT70540.1"/>
    <property type="molecule type" value="Genomic_DNA"/>
</dbReference>
<evidence type="ECO:0000313" key="2">
    <source>
        <dbReference type="Proteomes" id="UP000034832"/>
    </source>
</evidence>
<dbReference type="OrthoDB" id="8127772at2"/>
<protein>
    <submittedName>
        <fullName evidence="1">Uncharacterized protein</fullName>
    </submittedName>
</protein>
<evidence type="ECO:0000313" key="1">
    <source>
        <dbReference type="EMBL" id="TKT70540.1"/>
    </source>
</evidence>
<organism evidence="1 2">
    <name type="scientific">Afipia massiliensis</name>
    <dbReference type="NCBI Taxonomy" id="211460"/>
    <lineage>
        <taxon>Bacteria</taxon>
        <taxon>Pseudomonadati</taxon>
        <taxon>Pseudomonadota</taxon>
        <taxon>Alphaproteobacteria</taxon>
        <taxon>Hyphomicrobiales</taxon>
        <taxon>Nitrobacteraceae</taxon>
        <taxon>Afipia</taxon>
    </lineage>
</organism>
<dbReference type="AlphaFoldDB" id="A0A4U6BJY7"/>
<keyword evidence="2" id="KW-1185">Reference proteome</keyword>
<accession>A0A4U6BJY7</accession>
<gene>
    <name evidence="1" type="ORF">YH63_003445</name>
</gene>